<sequence length="307" mass="34788">MVNDLQKKHNFYSMSDTVAVNFSSPSIISIQSVSSNSSSSSSSDNNDYEIKVNTGSDLLFVSKKKLIQFQPTNPDIFHSSNFNGPSFKQIILVFILLVAVTSLCSYLYKDSLINILLILDTLPWWWTFLFFCVLFTLVSLPFAWGNIGLSLSFYICNYILTHNFRIIKNLKTTFESSEIIQTLIKVLNSVDGYKIIFLSRLTPIPLGLQNGFYSISNIPFRIYLFWSLCGLIPTQFIYCLLGSRLHSMTDLMLIDKRTKTVGIVVGLCECLMTLVLTYYVFHTAKKVLNKLLLETSASSECLIAVKQ</sequence>
<feature type="domain" description="VTT" evidence="2">
    <location>
        <begin position="145"/>
        <end position="243"/>
    </location>
</feature>
<evidence type="ECO:0000313" key="3">
    <source>
        <dbReference type="EMBL" id="CAF1297064.1"/>
    </source>
</evidence>
<comment type="caution">
    <text evidence="3">The sequence shown here is derived from an EMBL/GenBank/DDBJ whole genome shotgun (WGS) entry which is preliminary data.</text>
</comment>
<proteinExistence type="predicted"/>
<feature type="transmembrane region" description="Helical" evidence="1">
    <location>
        <begin position="261"/>
        <end position="281"/>
    </location>
</feature>
<organism evidence="3 4">
    <name type="scientific">Rotaria sordida</name>
    <dbReference type="NCBI Taxonomy" id="392033"/>
    <lineage>
        <taxon>Eukaryota</taxon>
        <taxon>Metazoa</taxon>
        <taxon>Spiralia</taxon>
        <taxon>Gnathifera</taxon>
        <taxon>Rotifera</taxon>
        <taxon>Eurotatoria</taxon>
        <taxon>Bdelloidea</taxon>
        <taxon>Philodinida</taxon>
        <taxon>Philodinidae</taxon>
        <taxon>Rotaria</taxon>
    </lineage>
</organism>
<dbReference type="GO" id="GO:0005783">
    <property type="term" value="C:endoplasmic reticulum"/>
    <property type="evidence" value="ECO:0007669"/>
    <property type="project" value="TreeGrafter"/>
</dbReference>
<keyword evidence="1" id="KW-0472">Membrane</keyword>
<evidence type="ECO:0000313" key="4">
    <source>
        <dbReference type="Proteomes" id="UP000663870"/>
    </source>
</evidence>
<protein>
    <recommendedName>
        <fullName evidence="2">VTT domain-containing protein</fullName>
    </recommendedName>
</protein>
<dbReference type="InterPro" id="IPR053069">
    <property type="entry name" value="TVP38/TMEM64"/>
</dbReference>
<accession>A0A815DFC0</accession>
<dbReference type="PANTHER" id="PTHR46593">
    <property type="entry name" value="TRANSMEMBRANE PROTEIN 64"/>
    <property type="match status" value="1"/>
</dbReference>
<reference evidence="3" key="1">
    <citation type="submission" date="2021-02" db="EMBL/GenBank/DDBJ databases">
        <authorList>
            <person name="Nowell W R."/>
        </authorList>
    </citation>
    <scope>NUCLEOTIDE SEQUENCE</scope>
</reference>
<evidence type="ECO:0000256" key="1">
    <source>
        <dbReference type="SAM" id="Phobius"/>
    </source>
</evidence>
<feature type="transmembrane region" description="Helical" evidence="1">
    <location>
        <begin position="90"/>
        <end position="108"/>
    </location>
</feature>
<dbReference type="Pfam" id="PF09335">
    <property type="entry name" value="VTT_dom"/>
    <property type="match status" value="1"/>
</dbReference>
<evidence type="ECO:0000259" key="2">
    <source>
        <dbReference type="Pfam" id="PF09335"/>
    </source>
</evidence>
<dbReference type="PANTHER" id="PTHR46593:SF1">
    <property type="entry name" value="TRANSMEMBRANE PROTEIN 64"/>
    <property type="match status" value="1"/>
</dbReference>
<dbReference type="GO" id="GO:0051480">
    <property type="term" value="P:regulation of cytosolic calcium ion concentration"/>
    <property type="evidence" value="ECO:0007669"/>
    <property type="project" value="TreeGrafter"/>
</dbReference>
<dbReference type="AlphaFoldDB" id="A0A815DFC0"/>
<keyword evidence="1" id="KW-1133">Transmembrane helix</keyword>
<keyword evidence="4" id="KW-1185">Reference proteome</keyword>
<feature type="transmembrane region" description="Helical" evidence="1">
    <location>
        <begin position="128"/>
        <end position="160"/>
    </location>
</feature>
<feature type="transmembrane region" description="Helical" evidence="1">
    <location>
        <begin position="222"/>
        <end position="241"/>
    </location>
</feature>
<dbReference type="InterPro" id="IPR032816">
    <property type="entry name" value="VTT_dom"/>
</dbReference>
<name>A0A815DFC0_9BILA</name>
<dbReference type="Proteomes" id="UP000663870">
    <property type="component" value="Unassembled WGS sequence"/>
</dbReference>
<dbReference type="EMBL" id="CAJNOL010001142">
    <property type="protein sequence ID" value="CAF1297064.1"/>
    <property type="molecule type" value="Genomic_DNA"/>
</dbReference>
<gene>
    <name evidence="3" type="ORF">JXQ802_LOCUS29298</name>
</gene>
<keyword evidence="1" id="KW-0812">Transmembrane</keyword>